<reference evidence="5 6" key="1">
    <citation type="submission" date="2015-09" db="EMBL/GenBank/DDBJ databases">
        <authorList>
            <consortium name="Pathogen Informatics"/>
        </authorList>
    </citation>
    <scope>NUCLEOTIDE SEQUENCE [LARGE SCALE GENOMIC DNA]</scope>
    <source>
        <strain evidence="5 6">2789STDY5834928</strain>
    </source>
</reference>
<evidence type="ECO:0000313" key="5">
    <source>
        <dbReference type="EMBL" id="CUQ87731.1"/>
    </source>
</evidence>
<evidence type="ECO:0000256" key="1">
    <source>
        <dbReference type="ARBA" id="ARBA00023015"/>
    </source>
</evidence>
<dbReference type="Pfam" id="PF20240">
    <property type="entry name" value="DUF6597"/>
    <property type="match status" value="1"/>
</dbReference>
<proteinExistence type="predicted"/>
<evidence type="ECO:0000256" key="3">
    <source>
        <dbReference type="ARBA" id="ARBA00023163"/>
    </source>
</evidence>
<dbReference type="GO" id="GO:0003700">
    <property type="term" value="F:DNA-binding transcription factor activity"/>
    <property type="evidence" value="ECO:0007669"/>
    <property type="project" value="InterPro"/>
</dbReference>
<evidence type="ECO:0000313" key="6">
    <source>
        <dbReference type="Proteomes" id="UP000095662"/>
    </source>
</evidence>
<dbReference type="AlphaFoldDB" id="A0A174ZV58"/>
<dbReference type="InterPro" id="IPR050204">
    <property type="entry name" value="AraC_XylS_family_regulators"/>
</dbReference>
<protein>
    <submittedName>
        <fullName evidence="5">DNA gyrase inhibitor</fullName>
    </submittedName>
</protein>
<keyword evidence="2" id="KW-0238">DNA-binding</keyword>
<dbReference type="InterPro" id="IPR018060">
    <property type="entry name" value="HTH_AraC"/>
</dbReference>
<dbReference type="PANTHER" id="PTHR46796">
    <property type="entry name" value="HTH-TYPE TRANSCRIPTIONAL ACTIVATOR RHAS-RELATED"/>
    <property type="match status" value="1"/>
</dbReference>
<accession>A0A174ZV58</accession>
<gene>
    <name evidence="5" type="ORF">ERS852540_01578</name>
</gene>
<dbReference type="GO" id="GO:0043565">
    <property type="term" value="F:sequence-specific DNA binding"/>
    <property type="evidence" value="ECO:0007669"/>
    <property type="project" value="InterPro"/>
</dbReference>
<evidence type="ECO:0000259" key="4">
    <source>
        <dbReference type="PROSITE" id="PS01124"/>
    </source>
</evidence>
<dbReference type="Pfam" id="PF12833">
    <property type="entry name" value="HTH_18"/>
    <property type="match status" value="1"/>
</dbReference>
<organism evidence="5 6">
    <name type="scientific">[Eubacterium] siraeum</name>
    <dbReference type="NCBI Taxonomy" id="39492"/>
    <lineage>
        <taxon>Bacteria</taxon>
        <taxon>Bacillati</taxon>
        <taxon>Bacillota</taxon>
        <taxon>Clostridia</taxon>
        <taxon>Eubacteriales</taxon>
        <taxon>Oscillospiraceae</taxon>
        <taxon>Oscillospiraceae incertae sedis</taxon>
    </lineage>
</organism>
<dbReference type="InterPro" id="IPR046532">
    <property type="entry name" value="DUF6597"/>
</dbReference>
<sequence length="278" mass="31939">MKKLCDIYRPITATPFVNNDIYCEILPCEALRPYIRCFWGTKKPFSAQADTDSSGIVIPDTCMDIIFDINYTENNYNGFFCTIDEHSYRTGGAIITDTTATFAIRFYAWTAILFSEEVFTGRKNCAFAVEEFFSGLKAELESLLFDVPTLNGKIDITEKLLLKKLCTHRINNNLMNAIYYMLETNGRAKISDICAYTSVSERQLERIFNYNMGVSPKTFSSLLRYQLLWQEIALSPSFNILDAVAKYGFSDQPHLLNEFKRRHMMTPKEAALYAFISR</sequence>
<dbReference type="SMART" id="SM00342">
    <property type="entry name" value="HTH_ARAC"/>
    <property type="match status" value="1"/>
</dbReference>
<name>A0A174ZV58_9FIRM</name>
<keyword evidence="3" id="KW-0804">Transcription</keyword>
<keyword evidence="1" id="KW-0805">Transcription regulation</keyword>
<dbReference type="OrthoDB" id="113759at2"/>
<evidence type="ECO:0000256" key="2">
    <source>
        <dbReference type="ARBA" id="ARBA00023125"/>
    </source>
</evidence>
<dbReference type="Gene3D" id="1.10.10.60">
    <property type="entry name" value="Homeodomain-like"/>
    <property type="match status" value="1"/>
</dbReference>
<dbReference type="PANTHER" id="PTHR46796:SF13">
    <property type="entry name" value="HTH-TYPE TRANSCRIPTIONAL ACTIVATOR RHAS"/>
    <property type="match status" value="1"/>
</dbReference>
<dbReference type="STRING" id="39492.ERS852540_01578"/>
<dbReference type="PROSITE" id="PS01124">
    <property type="entry name" value="HTH_ARAC_FAMILY_2"/>
    <property type="match status" value="1"/>
</dbReference>
<dbReference type="Proteomes" id="UP000095662">
    <property type="component" value="Unassembled WGS sequence"/>
</dbReference>
<feature type="domain" description="HTH araC/xylS-type" evidence="4">
    <location>
        <begin position="172"/>
        <end position="273"/>
    </location>
</feature>
<dbReference type="EMBL" id="CZBY01000012">
    <property type="protein sequence ID" value="CUQ87731.1"/>
    <property type="molecule type" value="Genomic_DNA"/>
</dbReference>